<comment type="caution">
    <text evidence="2">The sequence shown here is derived from an EMBL/GenBank/DDBJ whole genome shotgun (WGS) entry which is preliminary data.</text>
</comment>
<evidence type="ECO:0000256" key="1">
    <source>
        <dbReference type="SAM" id="Phobius"/>
    </source>
</evidence>
<organism evidence="2 3">
    <name type="scientific">Trueperella bonasi</name>
    <dbReference type="NCBI Taxonomy" id="312286"/>
    <lineage>
        <taxon>Bacteria</taxon>
        <taxon>Bacillati</taxon>
        <taxon>Actinomycetota</taxon>
        <taxon>Actinomycetes</taxon>
        <taxon>Actinomycetales</taxon>
        <taxon>Actinomycetaceae</taxon>
        <taxon>Trueperella</taxon>
    </lineage>
</organism>
<dbReference type="EMBL" id="JAUSQX010000001">
    <property type="protein sequence ID" value="MDP9805625.1"/>
    <property type="molecule type" value="Genomic_DNA"/>
</dbReference>
<keyword evidence="1" id="KW-0812">Transmembrane</keyword>
<protein>
    <recommendedName>
        <fullName evidence="4">Secreted protein</fullName>
    </recommendedName>
</protein>
<feature type="transmembrane region" description="Helical" evidence="1">
    <location>
        <begin position="6"/>
        <end position="23"/>
    </location>
</feature>
<sequence length="71" mass="8767">MWSALFFVSYFGVHLSFHCRLLHRRKWRRTTKLSRNSTLFRRSECRITSALGRYRQTEPEQTQSVWVQRIY</sequence>
<accession>A0ABT9NE08</accession>
<reference evidence="2 3" key="1">
    <citation type="submission" date="2023-07" db="EMBL/GenBank/DDBJ databases">
        <title>Sequencing the genomes of 1000 actinobacteria strains.</title>
        <authorList>
            <person name="Klenk H.-P."/>
        </authorList>
    </citation>
    <scope>NUCLEOTIDE SEQUENCE [LARGE SCALE GENOMIC DNA]</scope>
    <source>
        <strain evidence="2 3">DSM 17163</strain>
    </source>
</reference>
<proteinExistence type="predicted"/>
<keyword evidence="1" id="KW-0472">Membrane</keyword>
<keyword evidence="1" id="KW-1133">Transmembrane helix</keyword>
<dbReference type="Proteomes" id="UP001243212">
    <property type="component" value="Unassembled WGS sequence"/>
</dbReference>
<evidence type="ECO:0008006" key="4">
    <source>
        <dbReference type="Google" id="ProtNLM"/>
    </source>
</evidence>
<keyword evidence="3" id="KW-1185">Reference proteome</keyword>
<evidence type="ECO:0000313" key="2">
    <source>
        <dbReference type="EMBL" id="MDP9805625.1"/>
    </source>
</evidence>
<name>A0ABT9NE08_9ACTO</name>
<gene>
    <name evidence="2" type="ORF">J2S70_000207</name>
</gene>
<evidence type="ECO:0000313" key="3">
    <source>
        <dbReference type="Proteomes" id="UP001243212"/>
    </source>
</evidence>